<dbReference type="RefSeq" id="WP_100991460.1">
    <property type="nucleotide sequence ID" value="NZ_CP025096.1"/>
</dbReference>
<feature type="domain" description="Glycosyl transferase family 1" evidence="3">
    <location>
        <begin position="182"/>
        <end position="348"/>
    </location>
</feature>
<dbReference type="KEGG" id="spir:CWM47_26325"/>
<evidence type="ECO:0000313" key="4">
    <source>
        <dbReference type="EMBL" id="AUD05051.1"/>
    </source>
</evidence>
<dbReference type="OrthoDB" id="1450439at2"/>
<dbReference type="Gene3D" id="3.40.50.2000">
    <property type="entry name" value="Glycogen Phosphorylase B"/>
    <property type="match status" value="1"/>
</dbReference>
<dbReference type="EMBL" id="CP025096">
    <property type="protein sequence ID" value="AUD05051.1"/>
    <property type="molecule type" value="Genomic_DNA"/>
</dbReference>
<accession>A0A2K8Z5B3</accession>
<name>A0A2K8Z5B3_9BACT</name>
<gene>
    <name evidence="4" type="ORF">CWM47_26325</name>
</gene>
<proteinExistence type="predicted"/>
<dbReference type="SUPFAM" id="SSF53756">
    <property type="entry name" value="UDP-Glycosyltransferase/glycogen phosphorylase"/>
    <property type="match status" value="1"/>
</dbReference>
<dbReference type="PANTHER" id="PTHR12526:SF629">
    <property type="entry name" value="TEICHURONIC ACID BIOSYNTHESIS GLYCOSYLTRANSFERASE TUAH-RELATED"/>
    <property type="match status" value="1"/>
</dbReference>
<evidence type="ECO:0000259" key="3">
    <source>
        <dbReference type="Pfam" id="PF00534"/>
    </source>
</evidence>
<evidence type="ECO:0000256" key="1">
    <source>
        <dbReference type="ARBA" id="ARBA00022676"/>
    </source>
</evidence>
<keyword evidence="2 4" id="KW-0808">Transferase</keyword>
<keyword evidence="1" id="KW-0328">Glycosyltransferase</keyword>
<dbReference type="InterPro" id="IPR001296">
    <property type="entry name" value="Glyco_trans_1"/>
</dbReference>
<evidence type="ECO:0000256" key="2">
    <source>
        <dbReference type="ARBA" id="ARBA00022679"/>
    </source>
</evidence>
<protein>
    <submittedName>
        <fullName evidence="4">Glycosyl transferase family 1</fullName>
    </submittedName>
</protein>
<reference evidence="4 5" key="1">
    <citation type="submission" date="2017-11" db="EMBL/GenBank/DDBJ databases">
        <title>Taxonomic description and genome sequences of Spirosoma HA7 sp. nov., isolated from pollen microhabitat of Corylus avellana.</title>
        <authorList>
            <person name="Ambika Manirajan B."/>
            <person name="Suarez C."/>
            <person name="Ratering S."/>
            <person name="Geissler-Plaum R."/>
            <person name="Cardinale M."/>
            <person name="Sylvia S."/>
        </authorList>
    </citation>
    <scope>NUCLEOTIDE SEQUENCE [LARGE SCALE GENOMIC DNA]</scope>
    <source>
        <strain evidence="4 5">HA7</strain>
    </source>
</reference>
<dbReference type="GO" id="GO:0016757">
    <property type="term" value="F:glycosyltransferase activity"/>
    <property type="evidence" value="ECO:0007669"/>
    <property type="project" value="UniProtKB-KW"/>
</dbReference>
<dbReference type="PANTHER" id="PTHR12526">
    <property type="entry name" value="GLYCOSYLTRANSFERASE"/>
    <property type="match status" value="1"/>
</dbReference>
<organism evidence="4 5">
    <name type="scientific">Spirosoma pollinicola</name>
    <dbReference type="NCBI Taxonomy" id="2057025"/>
    <lineage>
        <taxon>Bacteria</taxon>
        <taxon>Pseudomonadati</taxon>
        <taxon>Bacteroidota</taxon>
        <taxon>Cytophagia</taxon>
        <taxon>Cytophagales</taxon>
        <taxon>Cytophagaceae</taxon>
        <taxon>Spirosoma</taxon>
    </lineage>
</organism>
<dbReference type="Pfam" id="PF00534">
    <property type="entry name" value="Glycos_transf_1"/>
    <property type="match status" value="1"/>
</dbReference>
<dbReference type="AlphaFoldDB" id="A0A2K8Z5B3"/>
<sequence length="374" mass="43451">MKKIRVLHVSTAHPAQDPRIVFKQCQTLAEPYDVFCALPHANAAIAPDIHFIWLPYFRRVIWRVLITCPLVLIRCLWLRPRLVHVYVPEFIPFAYVFRFFGASVIYEVQENLHKKIHLKTVNKGYILEKSFRWFDQAARRHFYFVFTEHGYLSTYTQLAKAHVVIYNYPLLAFLAPFQTSYSPNKEEPAFFYIGLLSFERAVDTLVASLANLKITYPQFIVHLFGKRTFTNDNLEKLVHFAQVRDNLRFYDYTDQRIALSYAAGATAGLALLKPVGDYPESYTTKLFEYMALGLPVITSDFPLYRDIIDEHECGFCVSPYDPVQVANALSYLIEHPNEAQAMGQRGQKAVEHSYNWTSEAHKLLNFYELILHSN</sequence>
<keyword evidence="5" id="KW-1185">Reference proteome</keyword>
<evidence type="ECO:0000313" key="5">
    <source>
        <dbReference type="Proteomes" id="UP000232883"/>
    </source>
</evidence>
<dbReference type="Proteomes" id="UP000232883">
    <property type="component" value="Chromosome"/>
</dbReference>